<keyword evidence="1" id="KW-0092">Biotin</keyword>
<dbReference type="Gene3D" id="2.40.50.100">
    <property type="match status" value="1"/>
</dbReference>
<comment type="caution">
    <text evidence="3">The sequence shown here is derived from an EMBL/GenBank/DDBJ whole genome shotgun (WGS) entry which is preliminary data.</text>
</comment>
<dbReference type="EMBL" id="VBOW01000024">
    <property type="protein sequence ID" value="TMQ59206.1"/>
    <property type="molecule type" value="Genomic_DNA"/>
</dbReference>
<proteinExistence type="predicted"/>
<evidence type="ECO:0000259" key="2">
    <source>
        <dbReference type="PROSITE" id="PS50968"/>
    </source>
</evidence>
<dbReference type="AlphaFoldDB" id="A0A538T6E3"/>
<sequence>MSRRLLLRHGGNPLPLVYEQKDGRIVLETDGRRVEADASREGSWFHVRSRGKSTRCAVAPGRRGVWVSCEGRSYLFEHDRPEAQAKAALSADELRAPMTGRVVEVAASEGGHVREGELLVTIEAMKMEFRLVAPEDGRVAQVRCREGERVELGDLLVVLEPAAEGGGPPADPERRP</sequence>
<name>A0A538T6E3_UNCEI</name>
<reference evidence="3 4" key="1">
    <citation type="journal article" date="2019" name="Nat. Microbiol.">
        <title>Mediterranean grassland soil C-N compound turnover is dependent on rainfall and depth, and is mediated by genomically divergent microorganisms.</title>
        <authorList>
            <person name="Diamond S."/>
            <person name="Andeer P.F."/>
            <person name="Li Z."/>
            <person name="Crits-Christoph A."/>
            <person name="Burstein D."/>
            <person name="Anantharaman K."/>
            <person name="Lane K.R."/>
            <person name="Thomas B.C."/>
            <person name="Pan C."/>
            <person name="Northen T.R."/>
            <person name="Banfield J.F."/>
        </authorList>
    </citation>
    <scope>NUCLEOTIDE SEQUENCE [LARGE SCALE GENOMIC DNA]</scope>
    <source>
        <strain evidence="3">WS_6</strain>
    </source>
</reference>
<evidence type="ECO:0000256" key="1">
    <source>
        <dbReference type="ARBA" id="ARBA00023267"/>
    </source>
</evidence>
<evidence type="ECO:0000313" key="3">
    <source>
        <dbReference type="EMBL" id="TMQ59206.1"/>
    </source>
</evidence>
<dbReference type="Proteomes" id="UP000316852">
    <property type="component" value="Unassembled WGS sequence"/>
</dbReference>
<dbReference type="CDD" id="cd06850">
    <property type="entry name" value="biotinyl_domain"/>
    <property type="match status" value="1"/>
</dbReference>
<dbReference type="InterPro" id="IPR001882">
    <property type="entry name" value="Biotin_BS"/>
</dbReference>
<dbReference type="PANTHER" id="PTHR45266:SF3">
    <property type="entry name" value="OXALOACETATE DECARBOXYLASE ALPHA CHAIN"/>
    <property type="match status" value="1"/>
</dbReference>
<dbReference type="PROSITE" id="PS00188">
    <property type="entry name" value="BIOTIN"/>
    <property type="match status" value="1"/>
</dbReference>
<organism evidence="3 4">
    <name type="scientific">Eiseniibacteriota bacterium</name>
    <dbReference type="NCBI Taxonomy" id="2212470"/>
    <lineage>
        <taxon>Bacteria</taxon>
        <taxon>Candidatus Eiseniibacteriota</taxon>
    </lineage>
</organism>
<dbReference type="PROSITE" id="PS50968">
    <property type="entry name" value="BIOTINYL_LIPOYL"/>
    <property type="match status" value="1"/>
</dbReference>
<gene>
    <name evidence="3" type="ORF">E6K76_05645</name>
</gene>
<dbReference type="InterPro" id="IPR011053">
    <property type="entry name" value="Single_hybrid_motif"/>
</dbReference>
<dbReference type="InterPro" id="IPR050709">
    <property type="entry name" value="Biotin_Carboxyl_Carrier/Decarb"/>
</dbReference>
<protein>
    <recommendedName>
        <fullName evidence="2">Lipoyl-binding domain-containing protein</fullName>
    </recommendedName>
</protein>
<dbReference type="InterPro" id="IPR000089">
    <property type="entry name" value="Biotin_lipoyl"/>
</dbReference>
<evidence type="ECO:0000313" key="4">
    <source>
        <dbReference type="Proteomes" id="UP000316852"/>
    </source>
</evidence>
<dbReference type="PANTHER" id="PTHR45266">
    <property type="entry name" value="OXALOACETATE DECARBOXYLASE ALPHA CHAIN"/>
    <property type="match status" value="1"/>
</dbReference>
<dbReference type="Pfam" id="PF00364">
    <property type="entry name" value="Biotin_lipoyl"/>
    <property type="match status" value="1"/>
</dbReference>
<dbReference type="FunFam" id="2.40.50.100:FF:000003">
    <property type="entry name" value="Acetyl-CoA carboxylase biotin carboxyl carrier protein"/>
    <property type="match status" value="1"/>
</dbReference>
<feature type="domain" description="Lipoyl-binding" evidence="2">
    <location>
        <begin position="82"/>
        <end position="160"/>
    </location>
</feature>
<dbReference type="SUPFAM" id="SSF51230">
    <property type="entry name" value="Single hybrid motif"/>
    <property type="match status" value="1"/>
</dbReference>
<accession>A0A538T6E3</accession>